<dbReference type="EMBL" id="DTCA01000047">
    <property type="protein sequence ID" value="HGM07042.1"/>
    <property type="molecule type" value="Genomic_DNA"/>
</dbReference>
<protein>
    <submittedName>
        <fullName evidence="4">Trypsin-like serine protease</fullName>
    </submittedName>
</protein>
<dbReference type="PROSITE" id="PS50106">
    <property type="entry name" value="PDZ"/>
    <property type="match status" value="1"/>
</dbReference>
<dbReference type="InterPro" id="IPR036034">
    <property type="entry name" value="PDZ_sf"/>
</dbReference>
<accession>A0A7C4D1H0</accession>
<dbReference type="SUPFAM" id="SSF50494">
    <property type="entry name" value="Trypsin-like serine proteases"/>
    <property type="match status" value="1"/>
</dbReference>
<dbReference type="PRINTS" id="PR00834">
    <property type="entry name" value="PROTEASES2C"/>
</dbReference>
<proteinExistence type="predicted"/>
<dbReference type="Gene3D" id="2.30.42.10">
    <property type="match status" value="1"/>
</dbReference>
<comment type="caution">
    <text evidence="4">The sequence shown here is derived from an EMBL/GenBank/DDBJ whole genome shotgun (WGS) entry which is preliminary data.</text>
</comment>
<feature type="domain" description="PDZ" evidence="3">
    <location>
        <begin position="222"/>
        <end position="282"/>
    </location>
</feature>
<evidence type="ECO:0000313" key="4">
    <source>
        <dbReference type="EMBL" id="HGM07042.1"/>
    </source>
</evidence>
<organism evidence="4">
    <name type="scientific">Ignisphaera aggregans</name>
    <dbReference type="NCBI Taxonomy" id="334771"/>
    <lineage>
        <taxon>Archaea</taxon>
        <taxon>Thermoproteota</taxon>
        <taxon>Thermoprotei</taxon>
        <taxon>Desulfurococcales</taxon>
        <taxon>Desulfurococcaceae</taxon>
        <taxon>Ignisphaera</taxon>
    </lineage>
</organism>
<gene>
    <name evidence="4" type="ORF">ENU31_01340</name>
</gene>
<dbReference type="Pfam" id="PF13365">
    <property type="entry name" value="Trypsin_2"/>
    <property type="match status" value="1"/>
</dbReference>
<keyword evidence="1 4" id="KW-0645">Protease</keyword>
<evidence type="ECO:0000256" key="2">
    <source>
        <dbReference type="ARBA" id="ARBA00022801"/>
    </source>
</evidence>
<dbReference type="InterPro" id="IPR009003">
    <property type="entry name" value="Peptidase_S1_PA"/>
</dbReference>
<sequence length="313" mass="33450">MDLKDLSHRIADIIEDVRESVVTISTVKLGLDELFGITPVKGVGSGFVIHNKGYIVTNSHVVRNASRVMVVLPDGESIEGRVLASDPQKDLALLKIDIEGLKQLALGDSDKVRVGELVFAIGSPLGLPGSTVTMGIVSAVNRTIVGENIILEDLIQTDAAINPGNSGGPLVNVDGEAIGVTTAIIPYAQGIGFAIPINTVKRFLDIIAKYGRPVMVWIGVYVAPINRQTAVMYGLPVEEGLVVVDVVRGGPAYSVGIRRGDIIVKANNKKVVSARDLRSAVEESIDRGYVRLDVVRGDRVYTLEVPIAIEEVE</sequence>
<dbReference type="GO" id="GO:0004252">
    <property type="term" value="F:serine-type endopeptidase activity"/>
    <property type="evidence" value="ECO:0007669"/>
    <property type="project" value="InterPro"/>
</dbReference>
<dbReference type="PANTHER" id="PTHR43343">
    <property type="entry name" value="PEPTIDASE S12"/>
    <property type="match status" value="1"/>
</dbReference>
<reference evidence="4" key="1">
    <citation type="journal article" date="2020" name="mSystems">
        <title>Genome- and Community-Level Interaction Insights into Carbon Utilization and Element Cycling Functions of Hydrothermarchaeota in Hydrothermal Sediment.</title>
        <authorList>
            <person name="Zhou Z."/>
            <person name="Liu Y."/>
            <person name="Xu W."/>
            <person name="Pan J."/>
            <person name="Luo Z.H."/>
            <person name="Li M."/>
        </authorList>
    </citation>
    <scope>NUCLEOTIDE SEQUENCE [LARGE SCALE GENOMIC DNA]</scope>
    <source>
        <strain evidence="4">SpSt-658</strain>
    </source>
</reference>
<evidence type="ECO:0000256" key="1">
    <source>
        <dbReference type="ARBA" id="ARBA00022670"/>
    </source>
</evidence>
<dbReference type="SUPFAM" id="SSF50156">
    <property type="entry name" value="PDZ domain-like"/>
    <property type="match status" value="1"/>
</dbReference>
<dbReference type="Pfam" id="PF13180">
    <property type="entry name" value="PDZ_2"/>
    <property type="match status" value="1"/>
</dbReference>
<dbReference type="PANTHER" id="PTHR43343:SF3">
    <property type="entry name" value="PROTEASE DO-LIKE 8, CHLOROPLASTIC"/>
    <property type="match status" value="1"/>
</dbReference>
<dbReference type="InterPro" id="IPR051201">
    <property type="entry name" value="Chloro_Bact_Ser_Proteases"/>
</dbReference>
<name>A0A7C4D1H0_9CREN</name>
<dbReference type="GO" id="GO:0006508">
    <property type="term" value="P:proteolysis"/>
    <property type="evidence" value="ECO:0007669"/>
    <property type="project" value="UniProtKB-KW"/>
</dbReference>
<dbReference type="Gene3D" id="2.40.10.120">
    <property type="match status" value="1"/>
</dbReference>
<dbReference type="InterPro" id="IPR001478">
    <property type="entry name" value="PDZ"/>
</dbReference>
<keyword evidence="2" id="KW-0378">Hydrolase</keyword>
<dbReference type="InterPro" id="IPR001940">
    <property type="entry name" value="Peptidase_S1C"/>
</dbReference>
<dbReference type="AlphaFoldDB" id="A0A7C4D1H0"/>
<dbReference type="SMART" id="SM00228">
    <property type="entry name" value="PDZ"/>
    <property type="match status" value="1"/>
</dbReference>
<evidence type="ECO:0000259" key="3">
    <source>
        <dbReference type="PROSITE" id="PS50106"/>
    </source>
</evidence>